<protein>
    <submittedName>
        <fullName evidence="4">Copper amine oxidase N-terminal domain-containing protein</fullName>
    </submittedName>
</protein>
<sequence>MKKQGIALLCAGALAVTSLPQVGLAADDLSLGQVRAGSSDLTLQYKGAKAGDWYHVYLGDQYLAGQLSADAAARGSLQLALPRAAADGDLVKVRMAGAGNHFLSADAKVTAAPAPAPASGQLTAVYPSEVKPGSTVKPRIYLNDQGRMTDVSDDAVYSYSGPIVAGSFIKGGFTVAQDAPEGSIVTLRIMYGDQNIDKRLVIRSSASETPTPSTPESPSPATPGNFSLARTQVDKDKAESIDIALKQTDSRAKALGVAVIHKENAAARVTASVADPAGFLASGKGQLKFKADREGTVDLELRAFDTAGKVLERYPFQIMVGKSGLAANQVRMTIGLKSLVIGNEQKAMDTAPFIQDNRTFVPLRALAEAFGAKVDYKAADQTIHIQMADKTVVMTIGEKTFTDNGKTKTMDVAPYLSSGGRTIVPVRFAAEGLGFKITTTADNEGLTTDVIFSKAN</sequence>
<keyword evidence="2" id="KW-0732">Signal</keyword>
<evidence type="ECO:0000256" key="2">
    <source>
        <dbReference type="SAM" id="SignalP"/>
    </source>
</evidence>
<dbReference type="InterPro" id="IPR036582">
    <property type="entry name" value="Mao_N_sf"/>
</dbReference>
<dbReference type="InterPro" id="IPR012854">
    <property type="entry name" value="Cu_amine_oxidase-like_N"/>
</dbReference>
<proteinExistence type="predicted"/>
<feature type="compositionally biased region" description="Pro residues" evidence="1">
    <location>
        <begin position="212"/>
        <end position="221"/>
    </location>
</feature>
<evidence type="ECO:0000256" key="1">
    <source>
        <dbReference type="SAM" id="MobiDB-lite"/>
    </source>
</evidence>
<dbReference type="SUPFAM" id="SSF55383">
    <property type="entry name" value="Copper amine oxidase, domain N"/>
    <property type="match status" value="2"/>
</dbReference>
<feature type="signal peptide" evidence="2">
    <location>
        <begin position="1"/>
        <end position="25"/>
    </location>
</feature>
<organism evidence="4 5">
    <name type="scientific">Peptococcus simiae</name>
    <dbReference type="NCBI Taxonomy" id="1643805"/>
    <lineage>
        <taxon>Bacteria</taxon>
        <taxon>Bacillati</taxon>
        <taxon>Bacillota</taxon>
        <taxon>Clostridia</taxon>
        <taxon>Eubacteriales</taxon>
        <taxon>Peptococcaceae</taxon>
        <taxon>Peptococcus</taxon>
    </lineage>
</organism>
<gene>
    <name evidence="4" type="ORF">ACKQTC_09140</name>
</gene>
<dbReference type="Gene3D" id="3.30.457.10">
    <property type="entry name" value="Copper amine oxidase-like, N-terminal domain"/>
    <property type="match status" value="1"/>
</dbReference>
<reference evidence="4 5" key="1">
    <citation type="journal article" date="2016" name="Int. J. Syst. Evol. Microbiol.">
        <title>Peptococcus simiae sp. nov., isolated from rhesus macaque faeces and emended description of the genus Peptococcus.</title>
        <authorList>
            <person name="Shkoporov A.N."/>
            <person name="Efimov B.A."/>
            <person name="Kondova I."/>
            <person name="Ouwerling B."/>
            <person name="Chaplin A.V."/>
            <person name="Shcherbakova V.A."/>
            <person name="Langermans J.A.M."/>
        </authorList>
    </citation>
    <scope>NUCLEOTIDE SEQUENCE [LARGE SCALE GENOMIC DNA]</scope>
    <source>
        <strain evidence="4 5">M108</strain>
    </source>
</reference>
<keyword evidence="5" id="KW-1185">Reference proteome</keyword>
<evidence type="ECO:0000259" key="3">
    <source>
        <dbReference type="Pfam" id="PF07833"/>
    </source>
</evidence>
<dbReference type="EMBL" id="JBJUVG010000024">
    <property type="protein sequence ID" value="MFM9414530.1"/>
    <property type="molecule type" value="Genomic_DNA"/>
</dbReference>
<comment type="caution">
    <text evidence="4">The sequence shown here is derived from an EMBL/GenBank/DDBJ whole genome shotgun (WGS) entry which is preliminary data.</text>
</comment>
<dbReference type="RefSeq" id="WP_408978136.1">
    <property type="nucleotide sequence ID" value="NZ_JBJUVG010000024.1"/>
</dbReference>
<accession>A0ABW9H1F4</accession>
<dbReference type="Pfam" id="PF07833">
    <property type="entry name" value="Cu_amine_oxidN1"/>
    <property type="match status" value="1"/>
</dbReference>
<name>A0ABW9H1F4_9FIRM</name>
<feature type="domain" description="Copper amine oxidase-like N-terminal" evidence="3">
    <location>
        <begin position="342"/>
        <end position="443"/>
    </location>
</feature>
<evidence type="ECO:0000313" key="4">
    <source>
        <dbReference type="EMBL" id="MFM9414530.1"/>
    </source>
</evidence>
<feature type="chain" id="PRO_5045538630" evidence="2">
    <location>
        <begin position="26"/>
        <end position="456"/>
    </location>
</feature>
<evidence type="ECO:0000313" key="5">
    <source>
        <dbReference type="Proteomes" id="UP001631949"/>
    </source>
</evidence>
<feature type="region of interest" description="Disordered" evidence="1">
    <location>
        <begin position="206"/>
        <end position="225"/>
    </location>
</feature>
<dbReference type="Proteomes" id="UP001631949">
    <property type="component" value="Unassembled WGS sequence"/>
</dbReference>